<dbReference type="InterPro" id="IPR018713">
    <property type="entry name" value="MPAB/Lcp_cat_dom"/>
</dbReference>
<dbReference type="Pfam" id="PF09995">
    <property type="entry name" value="MPAB_Lcp_cat"/>
    <property type="match status" value="1"/>
</dbReference>
<dbReference type="PANTHER" id="PTHR36124:SF1">
    <property type="entry name" value="ER-BOUND OXYGENASE MPAB_MPAB'_RUBBER OXYGENASE CATALYTIC DOMAIN-CONTAINING PROTEIN"/>
    <property type="match status" value="1"/>
</dbReference>
<dbReference type="PANTHER" id="PTHR36124">
    <property type="match status" value="1"/>
</dbReference>
<dbReference type="Proteomes" id="UP001198565">
    <property type="component" value="Unassembled WGS sequence"/>
</dbReference>
<evidence type="ECO:0000313" key="2">
    <source>
        <dbReference type="EMBL" id="MBY8888198.1"/>
    </source>
</evidence>
<name>A0ABS7QZ34_9ACTN</name>
<sequence>MRELALRHFPADYKFGLNLGFYRTFAVPTIARALARTEKLEREPRSRAKATGRLVYALIEHGLASPAAREAVSRLRTLHEGIDAGNEHYVYVMSAFCVCPVRWIDAHGWRRTTPQERAAAHRFYARLATEMGIEDFPASFEGTRRWMREFERREFRPTPEADRLVRATRSLLTDRAPRVLSPVLDSCFSALLDEELRRAFRIAPPSAAVRWALQAALYLRARIRALLASAE</sequence>
<proteinExistence type="predicted"/>
<feature type="domain" description="ER-bound oxygenase mpaB/mpaB'/Rubber oxygenase catalytic" evidence="1">
    <location>
        <begin position="23"/>
        <end position="216"/>
    </location>
</feature>
<evidence type="ECO:0000259" key="1">
    <source>
        <dbReference type="Pfam" id="PF09995"/>
    </source>
</evidence>
<gene>
    <name evidence="2" type="ORF">K7472_25655</name>
</gene>
<dbReference type="EMBL" id="JAINVZ010000022">
    <property type="protein sequence ID" value="MBY8888198.1"/>
    <property type="molecule type" value="Genomic_DNA"/>
</dbReference>
<keyword evidence="3" id="KW-1185">Reference proteome</keyword>
<accession>A0ABS7QZ34</accession>
<dbReference type="InterPro" id="IPR046366">
    <property type="entry name" value="MPAB"/>
</dbReference>
<reference evidence="2 3" key="1">
    <citation type="submission" date="2021-08" db="EMBL/GenBank/DDBJ databases">
        <title>Streptomyces sp. PTM05 isolated from lichen.</title>
        <authorList>
            <person name="Somphong A."/>
            <person name="Phongsopitanun W."/>
            <person name="Tanasupawat S."/>
        </authorList>
    </citation>
    <scope>NUCLEOTIDE SEQUENCE [LARGE SCALE GENOMIC DNA]</scope>
    <source>
        <strain evidence="2 3">Ptm05</strain>
    </source>
</reference>
<comment type="caution">
    <text evidence="2">The sequence shown here is derived from an EMBL/GenBank/DDBJ whole genome shotgun (WGS) entry which is preliminary data.</text>
</comment>
<evidence type="ECO:0000313" key="3">
    <source>
        <dbReference type="Proteomes" id="UP001198565"/>
    </source>
</evidence>
<organism evidence="2 3">
    <name type="scientific">Streptantibioticus parmotrematis</name>
    <dbReference type="NCBI Taxonomy" id="2873249"/>
    <lineage>
        <taxon>Bacteria</taxon>
        <taxon>Bacillati</taxon>
        <taxon>Actinomycetota</taxon>
        <taxon>Actinomycetes</taxon>
        <taxon>Kitasatosporales</taxon>
        <taxon>Streptomycetaceae</taxon>
        <taxon>Streptantibioticus</taxon>
    </lineage>
</organism>
<protein>
    <submittedName>
        <fullName evidence="2">DUF2236 domain-containing protein</fullName>
    </submittedName>
</protein>